<dbReference type="AlphaFoldDB" id="A0AB34K087"/>
<reference evidence="5 6" key="1">
    <citation type="journal article" date="2024" name="Science">
        <title>Giant polyketide synthase enzymes in the biosynthesis of giant marine polyether toxins.</title>
        <authorList>
            <person name="Fallon T.R."/>
            <person name="Shende V.V."/>
            <person name="Wierzbicki I.H."/>
            <person name="Pendleton A.L."/>
            <person name="Watervoot N.F."/>
            <person name="Auber R.P."/>
            <person name="Gonzalez D.J."/>
            <person name="Wisecaver J.H."/>
            <person name="Moore B.S."/>
        </authorList>
    </citation>
    <scope>NUCLEOTIDE SEQUENCE [LARGE SCALE GENOMIC DNA]</scope>
    <source>
        <strain evidence="5 6">12B1</strain>
    </source>
</reference>
<dbReference type="EMBL" id="JBGBPQ010000003">
    <property type="protein sequence ID" value="KAL1526663.1"/>
    <property type="molecule type" value="Genomic_DNA"/>
</dbReference>
<proteinExistence type="inferred from homology"/>
<comment type="similarity">
    <text evidence="1">Belongs to the AB hydrolase superfamily. AB hydrolase 2 family.</text>
</comment>
<feature type="region of interest" description="Disordered" evidence="3">
    <location>
        <begin position="1"/>
        <end position="21"/>
    </location>
</feature>
<comment type="caution">
    <text evidence="5">The sequence shown here is derived from an EMBL/GenBank/DDBJ whole genome shotgun (WGS) entry which is preliminary data.</text>
</comment>
<organism evidence="5 6">
    <name type="scientific">Prymnesium parvum</name>
    <name type="common">Toxic golden alga</name>
    <dbReference type="NCBI Taxonomy" id="97485"/>
    <lineage>
        <taxon>Eukaryota</taxon>
        <taxon>Haptista</taxon>
        <taxon>Haptophyta</taxon>
        <taxon>Prymnesiophyceae</taxon>
        <taxon>Prymnesiales</taxon>
        <taxon>Prymnesiaceae</taxon>
        <taxon>Prymnesium</taxon>
    </lineage>
</organism>
<feature type="domain" description="Phospholipase/carboxylesterase/thioesterase" evidence="4">
    <location>
        <begin position="24"/>
        <end position="171"/>
    </location>
</feature>
<evidence type="ECO:0000256" key="1">
    <source>
        <dbReference type="ARBA" id="ARBA00006499"/>
    </source>
</evidence>
<evidence type="ECO:0000313" key="6">
    <source>
        <dbReference type="Proteomes" id="UP001515480"/>
    </source>
</evidence>
<name>A0AB34K087_PRYPA</name>
<evidence type="ECO:0000313" key="5">
    <source>
        <dbReference type="EMBL" id="KAL1526663.1"/>
    </source>
</evidence>
<keyword evidence="2" id="KW-0378">Hydrolase</keyword>
<dbReference type="Proteomes" id="UP001515480">
    <property type="component" value="Unassembled WGS sequence"/>
</dbReference>
<sequence length="317" mass="34957">MGTRHTPATRPMLRRASDGGVEIPPSGPHTHTVILLHGCYCNGADFAMLPQLMAELAGRDAAAGVKFIFPSAPLRTLHWPEGTEDAVSAWYDYFTSRANTMFHDEIDLEHLASASEQMTAIVNDEISRLGGDTSRVVIGGNSQGGTLAGHVALSFGKRLGALIFMRSCLLDVTPVEIANTRSFTPTFVFAAEYDTEYALALQRQSFGRLRDVHWHIEPKCDHYMFSKAELYHCAAWILQVCTGSLPAVKYRDVDHLEANALANLPKMELAAKLALRPLSAETDGDRFIAASTQAERTPMERVLDQISKWNLCFRCAC</sequence>
<gene>
    <name evidence="5" type="ORF">AB1Y20_015367</name>
</gene>
<dbReference type="PANTHER" id="PTHR10655:SF17">
    <property type="entry name" value="LYSOPHOSPHOLIPASE-LIKE PROTEIN 1"/>
    <property type="match status" value="1"/>
</dbReference>
<dbReference type="PANTHER" id="PTHR10655">
    <property type="entry name" value="LYSOPHOSPHOLIPASE-RELATED"/>
    <property type="match status" value="1"/>
</dbReference>
<accession>A0AB34K087</accession>
<dbReference type="SUPFAM" id="SSF53474">
    <property type="entry name" value="alpha/beta-Hydrolases"/>
    <property type="match status" value="1"/>
</dbReference>
<dbReference type="InterPro" id="IPR029058">
    <property type="entry name" value="AB_hydrolase_fold"/>
</dbReference>
<dbReference type="InterPro" id="IPR003140">
    <property type="entry name" value="PLipase/COase/thioEstase"/>
</dbReference>
<dbReference type="Pfam" id="PF02230">
    <property type="entry name" value="Abhydrolase_2"/>
    <property type="match status" value="1"/>
</dbReference>
<protein>
    <recommendedName>
        <fullName evidence="4">Phospholipase/carboxylesterase/thioesterase domain-containing protein</fullName>
    </recommendedName>
</protein>
<dbReference type="InterPro" id="IPR050565">
    <property type="entry name" value="LYPA1-2/EST-like"/>
</dbReference>
<evidence type="ECO:0000256" key="3">
    <source>
        <dbReference type="SAM" id="MobiDB-lite"/>
    </source>
</evidence>
<evidence type="ECO:0000256" key="2">
    <source>
        <dbReference type="ARBA" id="ARBA00022801"/>
    </source>
</evidence>
<evidence type="ECO:0000259" key="4">
    <source>
        <dbReference type="Pfam" id="PF02230"/>
    </source>
</evidence>
<keyword evidence="6" id="KW-1185">Reference proteome</keyword>
<dbReference type="Gene3D" id="3.40.50.1820">
    <property type="entry name" value="alpha/beta hydrolase"/>
    <property type="match status" value="1"/>
</dbReference>
<dbReference type="GO" id="GO:0016787">
    <property type="term" value="F:hydrolase activity"/>
    <property type="evidence" value="ECO:0007669"/>
    <property type="project" value="UniProtKB-KW"/>
</dbReference>